<comment type="caution">
    <text evidence="9">The sequence shown here is derived from an EMBL/GenBank/DDBJ whole genome shotgun (WGS) entry which is preliminary data.</text>
</comment>
<evidence type="ECO:0000256" key="5">
    <source>
        <dbReference type="ARBA" id="ARBA00023136"/>
    </source>
</evidence>
<feature type="transmembrane region" description="Helical" evidence="7">
    <location>
        <begin position="29"/>
        <end position="51"/>
    </location>
</feature>
<evidence type="ECO:0000313" key="9">
    <source>
        <dbReference type="EMBL" id="TRW43034.1"/>
    </source>
</evidence>
<comment type="function">
    <text evidence="7">Involved in cell division.</text>
</comment>
<organism evidence="9 10">
    <name type="scientific">Georgenia yuyongxinii</name>
    <dbReference type="NCBI Taxonomy" id="2589797"/>
    <lineage>
        <taxon>Bacteria</taxon>
        <taxon>Bacillati</taxon>
        <taxon>Actinomycetota</taxon>
        <taxon>Actinomycetes</taxon>
        <taxon>Micrococcales</taxon>
        <taxon>Bogoriellaceae</taxon>
        <taxon>Georgenia</taxon>
    </lineage>
</organism>
<sequence>MPESKKRKKDTPARPEMQQAAAAKPSPSWWAPVMVTLMVLGLAWVVVTYLTQGSWPVPGLGNWNLAIGFGVMLVGFFMTLRWR</sequence>
<feature type="transmembrane region" description="Helical" evidence="7">
    <location>
        <begin position="63"/>
        <end position="80"/>
    </location>
</feature>
<keyword evidence="1 7" id="KW-1003">Cell membrane</keyword>
<dbReference type="InterPro" id="IPR009619">
    <property type="entry name" value="CrgA"/>
</dbReference>
<dbReference type="AlphaFoldDB" id="A0A552WK24"/>
<dbReference type="EMBL" id="VJXR01000110">
    <property type="protein sequence ID" value="TRW43034.1"/>
    <property type="molecule type" value="Genomic_DNA"/>
</dbReference>
<keyword evidence="5 7" id="KW-0472">Membrane</keyword>
<keyword evidence="2 7" id="KW-0132">Cell division</keyword>
<comment type="subcellular location">
    <subcellularLocation>
        <location evidence="7">Cell membrane</location>
        <topology evidence="7">Multi-pass membrane protein</topology>
    </subcellularLocation>
</comment>
<dbReference type="RefSeq" id="WP_143420052.1">
    <property type="nucleotide sequence ID" value="NZ_VJXR01000110.1"/>
</dbReference>
<comment type="similarity">
    <text evidence="7">Belongs to the CrgA family.</text>
</comment>
<name>A0A552WK24_9MICO</name>
<accession>A0A552WK24</accession>
<evidence type="ECO:0000256" key="7">
    <source>
        <dbReference type="HAMAP-Rule" id="MF_00631"/>
    </source>
</evidence>
<gene>
    <name evidence="7" type="primary">crgA</name>
    <name evidence="9" type="ORF">FJ693_19260</name>
</gene>
<dbReference type="Pfam" id="PF06781">
    <property type="entry name" value="CrgA"/>
    <property type="match status" value="1"/>
</dbReference>
<keyword evidence="6 7" id="KW-0131">Cell cycle</keyword>
<evidence type="ECO:0000256" key="2">
    <source>
        <dbReference type="ARBA" id="ARBA00022618"/>
    </source>
</evidence>
<dbReference type="GO" id="GO:0051301">
    <property type="term" value="P:cell division"/>
    <property type="evidence" value="ECO:0007669"/>
    <property type="project" value="UniProtKB-UniRule"/>
</dbReference>
<keyword evidence="10" id="KW-1185">Reference proteome</keyword>
<evidence type="ECO:0000256" key="1">
    <source>
        <dbReference type="ARBA" id="ARBA00022475"/>
    </source>
</evidence>
<proteinExistence type="inferred from homology"/>
<evidence type="ECO:0000256" key="4">
    <source>
        <dbReference type="ARBA" id="ARBA00022989"/>
    </source>
</evidence>
<evidence type="ECO:0000256" key="8">
    <source>
        <dbReference type="SAM" id="MobiDB-lite"/>
    </source>
</evidence>
<dbReference type="HAMAP" id="MF_00631">
    <property type="entry name" value="CrgA"/>
    <property type="match status" value="1"/>
</dbReference>
<dbReference type="Proteomes" id="UP000318693">
    <property type="component" value="Unassembled WGS sequence"/>
</dbReference>
<keyword evidence="3 7" id="KW-0812">Transmembrane</keyword>
<evidence type="ECO:0000256" key="3">
    <source>
        <dbReference type="ARBA" id="ARBA00022692"/>
    </source>
</evidence>
<evidence type="ECO:0000313" key="10">
    <source>
        <dbReference type="Proteomes" id="UP000318693"/>
    </source>
</evidence>
<dbReference type="GO" id="GO:0005886">
    <property type="term" value="C:plasma membrane"/>
    <property type="evidence" value="ECO:0007669"/>
    <property type="project" value="UniProtKB-SubCell"/>
</dbReference>
<reference evidence="9 10" key="1">
    <citation type="submission" date="2019-07" db="EMBL/GenBank/DDBJ databases">
        <title>Georgenia wutianyii sp. nov. and Georgenia *** sp. nov. isolated from plateau pika (Ochotona curzoniae) in the Qinghai-Tibet plateau of China.</title>
        <authorList>
            <person name="Tian Z."/>
        </authorList>
    </citation>
    <scope>NUCLEOTIDE SEQUENCE [LARGE SCALE GENOMIC DNA]</scope>
    <source>
        <strain evidence="9 10">Z446</strain>
    </source>
</reference>
<keyword evidence="4 7" id="KW-1133">Transmembrane helix</keyword>
<protein>
    <recommendedName>
        <fullName evidence="7">Cell division protein CrgA</fullName>
    </recommendedName>
</protein>
<evidence type="ECO:0000256" key="6">
    <source>
        <dbReference type="ARBA" id="ARBA00023306"/>
    </source>
</evidence>
<feature type="region of interest" description="Disordered" evidence="8">
    <location>
        <begin position="1"/>
        <end position="25"/>
    </location>
</feature>